<accession>A0A3G2KFU5</accession>
<dbReference type="RefSeq" id="YP_010656295.1">
    <property type="nucleotide sequence ID" value="NC_070837.1"/>
</dbReference>
<feature type="compositionally biased region" description="Acidic residues" evidence="1">
    <location>
        <begin position="65"/>
        <end position="78"/>
    </location>
</feature>
<proteinExistence type="predicted"/>
<keyword evidence="3" id="KW-1185">Reference proteome</keyword>
<name>A0A3G2KFU5_9CAUD</name>
<evidence type="ECO:0000313" key="2">
    <source>
        <dbReference type="EMBL" id="AYN57864.1"/>
    </source>
</evidence>
<sequence length="112" mass="11969">MSKLNTYVHVHDKDGISHAFGPEDPVPAWAEKAITNPDVWAEAPAAEETAESEGGDPEGANSEGSEPEAVEIPEGDITEDWTVKQLKAYAKAENIDLGDAKNKAEILAKLAE</sequence>
<dbReference type="Proteomes" id="UP000280317">
    <property type="component" value="Segment"/>
</dbReference>
<gene>
    <name evidence="2" type="primary">9</name>
    <name evidence="2" type="ORF">PBI_FAJA_9</name>
</gene>
<feature type="region of interest" description="Disordered" evidence="1">
    <location>
        <begin position="37"/>
        <end position="78"/>
    </location>
</feature>
<evidence type="ECO:0000256" key="1">
    <source>
        <dbReference type="SAM" id="MobiDB-lite"/>
    </source>
</evidence>
<evidence type="ECO:0000313" key="3">
    <source>
        <dbReference type="Proteomes" id="UP000280317"/>
    </source>
</evidence>
<dbReference type="GeneID" id="77932177"/>
<dbReference type="EMBL" id="MH834612">
    <property type="protein sequence ID" value="AYN57864.1"/>
    <property type="molecule type" value="Genomic_DNA"/>
</dbReference>
<reference evidence="2 3" key="1">
    <citation type="submission" date="2018-09" db="EMBL/GenBank/DDBJ databases">
        <authorList>
            <person name="Ulbrich M.C."/>
            <person name="Stoner T.H."/>
            <person name="Garlena R.A."/>
            <person name="Russell D.A."/>
            <person name="Pope W.H."/>
            <person name="Jacobs-Sera D."/>
            <person name="Hatfull G.F."/>
        </authorList>
    </citation>
    <scope>NUCLEOTIDE SEQUENCE [LARGE SCALE GENOMIC DNA]</scope>
</reference>
<dbReference type="KEGG" id="vg:77932177"/>
<protein>
    <recommendedName>
        <fullName evidence="4">Head-to-tail connector protein</fullName>
    </recommendedName>
</protein>
<evidence type="ECO:0008006" key="4">
    <source>
        <dbReference type="Google" id="ProtNLM"/>
    </source>
</evidence>
<organism evidence="2 3">
    <name type="scientific">Arthrobacter phage Faja</name>
    <dbReference type="NCBI Taxonomy" id="2419957"/>
    <lineage>
        <taxon>Viruses</taxon>
        <taxon>Duplodnaviria</taxon>
        <taxon>Heunggongvirae</taxon>
        <taxon>Uroviricota</taxon>
        <taxon>Caudoviricetes</taxon>
        <taxon>Fajavirus</taxon>
        <taxon>Fajavirus faja</taxon>
    </lineage>
</organism>